<protein>
    <submittedName>
        <fullName evidence="1">Uncharacterized protein</fullName>
    </submittedName>
</protein>
<gene>
    <name evidence="1" type="ORF">JJB78_17090</name>
</gene>
<reference evidence="1 2" key="1">
    <citation type="submission" date="2020-12" db="EMBL/GenBank/DDBJ databases">
        <title>Comparative genomics of Clostridium perfringens reveals patterns of host-associated phylogenetic clades and virulence factors.</title>
        <authorList>
            <person name="Smith A.H."/>
            <person name="Geier R."/>
        </authorList>
    </citation>
    <scope>NUCLEOTIDE SEQUENCE [LARGE SCALE GENOMIC DNA]</scope>
    <source>
        <strain evidence="1 2">CHD15829P</strain>
    </source>
</reference>
<evidence type="ECO:0000313" key="1">
    <source>
        <dbReference type="EMBL" id="MBO3418155.1"/>
    </source>
</evidence>
<organism evidence="1 2">
    <name type="scientific">Clostridium perfringens</name>
    <dbReference type="NCBI Taxonomy" id="1502"/>
    <lineage>
        <taxon>Bacteria</taxon>
        <taxon>Bacillati</taxon>
        <taxon>Bacillota</taxon>
        <taxon>Clostridia</taxon>
        <taxon>Eubacteriales</taxon>
        <taxon>Clostridiaceae</taxon>
        <taxon>Clostridium</taxon>
    </lineage>
</organism>
<sequence length="82" mass="9695">MKNKIISTTAGTLKLINIPNNYKIHRLNLLACQVFKYYKNISDVQIIERNNPIELILDFNDLTQMRTNLEEYKSNINKINRL</sequence>
<comment type="caution">
    <text evidence="1">The sequence shown here is derived from an EMBL/GenBank/DDBJ whole genome shotgun (WGS) entry which is preliminary data.</text>
</comment>
<accession>A0ABD4PY52</accession>
<name>A0ABD4PY52_CLOPF</name>
<evidence type="ECO:0000313" key="2">
    <source>
        <dbReference type="Proteomes" id="UP000668358"/>
    </source>
</evidence>
<dbReference type="AlphaFoldDB" id="A0ABD4PY52"/>
<dbReference type="Proteomes" id="UP000668358">
    <property type="component" value="Unassembled WGS sequence"/>
</dbReference>
<dbReference type="RefSeq" id="WP_208345780.1">
    <property type="nucleotide sequence ID" value="NZ_JAENRE010000034.1"/>
</dbReference>
<proteinExistence type="predicted"/>
<dbReference type="EMBL" id="JAENRE010000034">
    <property type="protein sequence ID" value="MBO3418155.1"/>
    <property type="molecule type" value="Genomic_DNA"/>
</dbReference>